<organism evidence="1 2">
    <name type="scientific">Eumeta variegata</name>
    <name type="common">Bagworm moth</name>
    <name type="synonym">Eumeta japonica</name>
    <dbReference type="NCBI Taxonomy" id="151549"/>
    <lineage>
        <taxon>Eukaryota</taxon>
        <taxon>Metazoa</taxon>
        <taxon>Ecdysozoa</taxon>
        <taxon>Arthropoda</taxon>
        <taxon>Hexapoda</taxon>
        <taxon>Insecta</taxon>
        <taxon>Pterygota</taxon>
        <taxon>Neoptera</taxon>
        <taxon>Endopterygota</taxon>
        <taxon>Lepidoptera</taxon>
        <taxon>Glossata</taxon>
        <taxon>Ditrysia</taxon>
        <taxon>Tineoidea</taxon>
        <taxon>Psychidae</taxon>
        <taxon>Oiketicinae</taxon>
        <taxon>Eumeta</taxon>
    </lineage>
</organism>
<keyword evidence="2" id="KW-1185">Reference proteome</keyword>
<dbReference type="Proteomes" id="UP000299102">
    <property type="component" value="Unassembled WGS sequence"/>
</dbReference>
<name>A0A4C1X2L6_EUMVA</name>
<dbReference type="AlphaFoldDB" id="A0A4C1X2L6"/>
<evidence type="ECO:0000313" key="2">
    <source>
        <dbReference type="Proteomes" id="UP000299102"/>
    </source>
</evidence>
<protein>
    <submittedName>
        <fullName evidence="1">Uncharacterized protein</fullName>
    </submittedName>
</protein>
<evidence type="ECO:0000313" key="1">
    <source>
        <dbReference type="EMBL" id="GBP56599.1"/>
    </source>
</evidence>
<sequence length="161" mass="17933">MALCGWRLYKDHRRPCGNNVREDHSRPCGNNVRDRQPNELFEELKLITAKDEGFSNGDCTLEPQTASRQEVWLNGRGRGPPLVTRGSGCMSWASSDKTYVQYVPKKNLLSPSAPHSAERGPSLILARHRILDARAARAPDRYVIYMEARAAAGAPVYAARA</sequence>
<dbReference type="EMBL" id="BGZK01000696">
    <property type="protein sequence ID" value="GBP56599.1"/>
    <property type="molecule type" value="Genomic_DNA"/>
</dbReference>
<proteinExistence type="predicted"/>
<reference evidence="1 2" key="1">
    <citation type="journal article" date="2019" name="Commun. Biol.">
        <title>The bagworm genome reveals a unique fibroin gene that provides high tensile strength.</title>
        <authorList>
            <person name="Kono N."/>
            <person name="Nakamura H."/>
            <person name="Ohtoshi R."/>
            <person name="Tomita M."/>
            <person name="Numata K."/>
            <person name="Arakawa K."/>
        </authorList>
    </citation>
    <scope>NUCLEOTIDE SEQUENCE [LARGE SCALE GENOMIC DNA]</scope>
</reference>
<comment type="caution">
    <text evidence="1">The sequence shown here is derived from an EMBL/GenBank/DDBJ whole genome shotgun (WGS) entry which is preliminary data.</text>
</comment>
<accession>A0A4C1X2L6</accession>
<gene>
    <name evidence="1" type="ORF">EVAR_80363_1</name>
</gene>